<organism evidence="2 3">
    <name type="scientific">Flavobacterium erciyesense</name>
    <dbReference type="NCBI Taxonomy" id="2825842"/>
    <lineage>
        <taxon>Bacteria</taxon>
        <taxon>Pseudomonadati</taxon>
        <taxon>Bacteroidota</taxon>
        <taxon>Flavobacteriia</taxon>
        <taxon>Flavobacteriales</taxon>
        <taxon>Flavobacteriaceae</taxon>
        <taxon>Flavobacterium</taxon>
    </lineage>
</organism>
<dbReference type="EMBL" id="JAGPXB010000016">
    <property type="protein sequence ID" value="MBQ0909770.1"/>
    <property type="molecule type" value="Genomic_DNA"/>
</dbReference>
<feature type="chain" id="PRO_5046582826" evidence="1">
    <location>
        <begin position="20"/>
        <end position="306"/>
    </location>
</feature>
<accession>A0ABS5D745</accession>
<feature type="signal peptide" evidence="1">
    <location>
        <begin position="1"/>
        <end position="19"/>
    </location>
</feature>
<proteinExistence type="predicted"/>
<evidence type="ECO:0000313" key="3">
    <source>
        <dbReference type="Proteomes" id="UP000679008"/>
    </source>
</evidence>
<evidence type="ECO:0000313" key="2">
    <source>
        <dbReference type="EMBL" id="MBQ0909770.1"/>
    </source>
</evidence>
<evidence type="ECO:0000256" key="1">
    <source>
        <dbReference type="SAM" id="SignalP"/>
    </source>
</evidence>
<keyword evidence="3" id="KW-1185">Reference proteome</keyword>
<gene>
    <name evidence="2" type="ORF">KBJ98_13735</name>
</gene>
<protein>
    <submittedName>
        <fullName evidence="2">Uncharacterized protein</fullName>
    </submittedName>
</protein>
<keyword evidence="1" id="KW-0732">Signal</keyword>
<comment type="caution">
    <text evidence="2">The sequence shown here is derived from an EMBL/GenBank/DDBJ whole genome shotgun (WGS) entry which is preliminary data.</text>
</comment>
<dbReference type="RefSeq" id="WP_210791475.1">
    <property type="nucleotide sequence ID" value="NZ_JAGPXB010000016.1"/>
</dbReference>
<name>A0ABS5D745_9FLAO</name>
<reference evidence="2 3" key="1">
    <citation type="submission" date="2021-04" db="EMBL/GenBank/DDBJ databases">
        <title>Description of novel Flavobacterium sp. F-328.</title>
        <authorList>
            <person name="Saticioglu I.B."/>
        </authorList>
    </citation>
    <scope>NUCLEOTIDE SEQUENCE [LARGE SCALE GENOMIC DNA]</scope>
    <source>
        <strain evidence="2 3">F-328</strain>
    </source>
</reference>
<dbReference type="Proteomes" id="UP000679008">
    <property type="component" value="Unassembled WGS sequence"/>
</dbReference>
<sequence>MKKNIFYLCFLLSTLLCFAQHHTSGVSKSATFMNSKNFKELRKKNKEIDSVGFFVDKADTLIEVSGYELKGVRVAYEEKDSVFLERYKQLVYNKKYQRKEDRLAPTMKIWKDIIKIYFDKSVDKYYKNHLVDFAKYLDKEVDSLKISFVKNKEESNYVIYAIENGTDANLDPRILSKDGYYLNWNSKQNINACTLKMNKQKDLGDEQILTDTKILFLRSLGYFFQNYDSSNCSSYFSTCKNEKKVFDKKDLEILKYHYSYGICKGTNIETFEKNHKDAKEALKKGNTKMHFVHENLAIKKPLFKSE</sequence>